<sequence length="754" mass="84994">MAGHWTCLQAGHNFRDCPKPSTCRKCQGNHPRPLCSKIFSKSNTNQNAQLTPNNSTSQARNNANHGNKRFNNYVTENPAKNNNQITLPVTNNIQGTSNEIGLELKRADEFSAHALQQTPANSISTLSSIAYPVLLKCVFGKIFNPNNPNLNITVPCLLDDGSTNSYILASAAQALKLNLNPINIQIGVFNQQNCTQSPAYSTQFGIQLINGRTLNISATTLNFLTHPLPMAKLHPQQISPENIPAELLIQWKSPIVLLGSDIYYDIEPIPVSKLPNGYHLVQTLLGPLIAGKSQFNTNNPRRQSIYKNHNSYFTNATISDPNSNCGQQINQFFSLENIGISEPKIDEKLEGDAVHRNFIKTIKKVGDRYEVNLPFRSDPKEIILPSNFGLAWGRLRSTINSLNKNFENLKRYDSIIKEQLDLGIIEEVKDIKIHSSPLHYLAHQPGSPVFKADKNKLRIVYDGSARESKNSPSLNDLLFPGPMLMNDLMGVLLRFRLPKIVVVCDIAKAFLQIKITPEHRDANRFLWLKTIYKPFSSQNIQCYRFTRVSFGLTCSPYLLAATITHHLNQYKNTLSKEIAQNIYVDNILFSAIKIDEAKQKCLEAINIFNEASMPLREFASNEEKAIEHLPNSYKLIGIKQKFLGISWDTSMDELSLALNPFTEQKINKRQILAFLASHYDPLGLLGPLLLPIEIFMQSLWAITPALTWDEEIPATAKIEWAKIIKNWTSTTISFPRKCFSLNSKNINFVMPKRK</sequence>
<dbReference type="GO" id="GO:0001784">
    <property type="term" value="F:phosphotyrosine residue binding"/>
    <property type="evidence" value="ECO:0007669"/>
    <property type="project" value="InterPro"/>
</dbReference>
<proteinExistence type="predicted"/>
<evidence type="ECO:0000313" key="4">
    <source>
        <dbReference type="Proteomes" id="UP000580250"/>
    </source>
</evidence>
<dbReference type="Pfam" id="PF00078">
    <property type="entry name" value="RVT_1"/>
    <property type="match status" value="1"/>
</dbReference>
<comment type="caution">
    <text evidence="3">The sequence shown here is derived from an EMBL/GenBank/DDBJ whole genome shotgun (WGS) entry which is preliminary data.</text>
</comment>
<protein>
    <recommendedName>
        <fullName evidence="2">Cbl-PTB domain-containing protein</fullName>
    </recommendedName>
</protein>
<dbReference type="EMBL" id="CAJEWN010000057">
    <property type="protein sequence ID" value="CAD2154976.1"/>
    <property type="molecule type" value="Genomic_DNA"/>
</dbReference>
<dbReference type="PANTHER" id="PTHR47331:SF5">
    <property type="entry name" value="RIBONUCLEASE H"/>
    <property type="match status" value="1"/>
</dbReference>
<name>A0A6V7UDZ2_MELEN</name>
<dbReference type="InterPro" id="IPR024159">
    <property type="entry name" value="Cbl_PTB"/>
</dbReference>
<dbReference type="PROSITE" id="PS51506">
    <property type="entry name" value="CBL_PTB"/>
    <property type="match status" value="1"/>
</dbReference>
<organism evidence="3 4">
    <name type="scientific">Meloidogyne enterolobii</name>
    <name type="common">Root-knot nematode worm</name>
    <name type="synonym">Meloidogyne mayaguensis</name>
    <dbReference type="NCBI Taxonomy" id="390850"/>
    <lineage>
        <taxon>Eukaryota</taxon>
        <taxon>Metazoa</taxon>
        <taxon>Ecdysozoa</taxon>
        <taxon>Nematoda</taxon>
        <taxon>Chromadorea</taxon>
        <taxon>Rhabditida</taxon>
        <taxon>Tylenchina</taxon>
        <taxon>Tylenchomorpha</taxon>
        <taxon>Tylenchoidea</taxon>
        <taxon>Meloidogynidae</taxon>
        <taxon>Meloidogyninae</taxon>
        <taxon>Meloidogyne</taxon>
    </lineage>
</organism>
<dbReference type="SUPFAM" id="SSF56672">
    <property type="entry name" value="DNA/RNA polymerases"/>
    <property type="match status" value="1"/>
</dbReference>
<evidence type="ECO:0000259" key="2">
    <source>
        <dbReference type="PROSITE" id="PS51506"/>
    </source>
</evidence>
<dbReference type="OrthoDB" id="5920525at2759"/>
<dbReference type="InterPro" id="IPR008737">
    <property type="entry name" value="DUF1758"/>
</dbReference>
<dbReference type="PANTHER" id="PTHR47331">
    <property type="entry name" value="PHD-TYPE DOMAIN-CONTAINING PROTEIN"/>
    <property type="match status" value="1"/>
</dbReference>
<evidence type="ECO:0000313" key="3">
    <source>
        <dbReference type="EMBL" id="CAD2154976.1"/>
    </source>
</evidence>
<dbReference type="InterPro" id="IPR043128">
    <property type="entry name" value="Rev_trsase/Diguanyl_cyclase"/>
</dbReference>
<dbReference type="Pfam" id="PF05585">
    <property type="entry name" value="DUF1758"/>
    <property type="match status" value="1"/>
</dbReference>
<dbReference type="InterPro" id="IPR043502">
    <property type="entry name" value="DNA/RNA_pol_sf"/>
</dbReference>
<gene>
    <name evidence="3" type="ORF">MENT_LOCUS11708</name>
</gene>
<dbReference type="AlphaFoldDB" id="A0A6V7UDZ2"/>
<dbReference type="Pfam" id="PF05380">
    <property type="entry name" value="Peptidase_A17"/>
    <property type="match status" value="1"/>
</dbReference>
<feature type="region of interest" description="Disordered" evidence="1">
    <location>
        <begin position="45"/>
        <end position="69"/>
    </location>
</feature>
<dbReference type="Proteomes" id="UP000580250">
    <property type="component" value="Unassembled WGS sequence"/>
</dbReference>
<evidence type="ECO:0000256" key="1">
    <source>
        <dbReference type="SAM" id="MobiDB-lite"/>
    </source>
</evidence>
<dbReference type="Gene3D" id="3.10.10.10">
    <property type="entry name" value="HIV Type 1 Reverse Transcriptase, subunit A, domain 1"/>
    <property type="match status" value="1"/>
</dbReference>
<reference evidence="3 4" key="1">
    <citation type="submission" date="2020-08" db="EMBL/GenBank/DDBJ databases">
        <authorList>
            <person name="Koutsovoulos G."/>
            <person name="Danchin GJ E."/>
        </authorList>
    </citation>
    <scope>NUCLEOTIDE SEQUENCE [LARGE SCALE GENOMIC DNA]</scope>
</reference>
<dbReference type="InterPro" id="IPR000477">
    <property type="entry name" value="RT_dom"/>
</dbReference>
<feature type="domain" description="Cbl-PTB" evidence="2">
    <location>
        <begin position="520"/>
        <end position="754"/>
    </location>
</feature>
<dbReference type="InterPro" id="IPR008042">
    <property type="entry name" value="Retrotrans_Pao"/>
</dbReference>
<accession>A0A6V7UDZ2</accession>
<dbReference type="Gene3D" id="3.30.70.270">
    <property type="match status" value="1"/>
</dbReference>